<feature type="region of interest" description="Disordered" evidence="1">
    <location>
        <begin position="622"/>
        <end position="706"/>
    </location>
</feature>
<feature type="region of interest" description="Disordered" evidence="1">
    <location>
        <begin position="84"/>
        <end position="124"/>
    </location>
</feature>
<accession>A0A9P4VTC7</accession>
<reference evidence="2" key="1">
    <citation type="journal article" date="2020" name="Stud. Mycol.">
        <title>101 Dothideomycetes genomes: a test case for predicting lifestyles and emergence of pathogens.</title>
        <authorList>
            <person name="Haridas S."/>
            <person name="Albert R."/>
            <person name="Binder M."/>
            <person name="Bloem J."/>
            <person name="Labutti K."/>
            <person name="Salamov A."/>
            <person name="Andreopoulos B."/>
            <person name="Baker S."/>
            <person name="Barry K."/>
            <person name="Bills G."/>
            <person name="Bluhm B."/>
            <person name="Cannon C."/>
            <person name="Castanera R."/>
            <person name="Culley D."/>
            <person name="Daum C."/>
            <person name="Ezra D."/>
            <person name="Gonzalez J."/>
            <person name="Henrissat B."/>
            <person name="Kuo A."/>
            <person name="Liang C."/>
            <person name="Lipzen A."/>
            <person name="Lutzoni F."/>
            <person name="Magnuson J."/>
            <person name="Mondo S."/>
            <person name="Nolan M."/>
            <person name="Ohm R."/>
            <person name="Pangilinan J."/>
            <person name="Park H.-J."/>
            <person name="Ramirez L."/>
            <person name="Alfaro M."/>
            <person name="Sun H."/>
            <person name="Tritt A."/>
            <person name="Yoshinaga Y."/>
            <person name="Zwiers L.-H."/>
            <person name="Turgeon B."/>
            <person name="Goodwin S."/>
            <person name="Spatafora J."/>
            <person name="Crous P."/>
            <person name="Grigoriev I."/>
        </authorList>
    </citation>
    <scope>NUCLEOTIDE SEQUENCE</scope>
    <source>
        <strain evidence="2">CBS 101060</strain>
    </source>
</reference>
<gene>
    <name evidence="2" type="ORF">M501DRAFT_48252</name>
</gene>
<evidence type="ECO:0000256" key="1">
    <source>
        <dbReference type="SAM" id="MobiDB-lite"/>
    </source>
</evidence>
<feature type="compositionally biased region" description="Polar residues" evidence="1">
    <location>
        <begin position="103"/>
        <end position="124"/>
    </location>
</feature>
<evidence type="ECO:0000313" key="2">
    <source>
        <dbReference type="EMBL" id="KAF2842983.1"/>
    </source>
</evidence>
<feature type="region of interest" description="Disordered" evidence="1">
    <location>
        <begin position="1"/>
        <end position="31"/>
    </location>
</feature>
<feature type="region of interest" description="Disordered" evidence="1">
    <location>
        <begin position="873"/>
        <end position="893"/>
    </location>
</feature>
<feature type="compositionally biased region" description="Basic and acidic residues" evidence="1">
    <location>
        <begin position="84"/>
        <end position="98"/>
    </location>
</feature>
<sequence>MGNTGSVPSERHPHRLSKPRTNTNAKFSASRSDLQVYVNNDESEIIPEHGLQVVDREYTEIRYGVPQPRSRMRMSLDNLVREERDGDGLNRPAKRSEQRMSLPVSTHSMFSQSPSVRGSTSKISTSHCGSKLSLVPEDSPVDVATALSVIDRLRRTASPEDLDTIRQALQPESSPIERSQSTCTQPDEPLQNSAIALIRRRSLATPGIATRGPPVDQLRRFASSSNSSSPVIPSNTWGSEHLNTFPSQVDTRSNPWITELSNTLPPFQVDVSAVENEEEELPQNRAQTPGDMAYSHLGALRLGSLMITNGTASPEPSIISRRLASRCSNLETPEDEDADFKWYSKLYSGSYHQLERQFLNPSQSHPYLREQALDSRRILSEPSERYPIGGGVTPTFARTQTKPIQAQESPTQSASLIAKEYIAELPTSPFSFTGFATEDITPEHTTTRTIDNSGYSSGASLRGLYSNNYPQANRSRVWDDFEDLGYCEDITTYVEDNIPRIERTVTEVPLHSIPLNTQKTPEVETPKSKPLGLRQIRSLIWKKPPAETLQSPTLTDNMHQSSDNIEKALVVDDTPKRRKLKKARSCSAQPPIKEKDVPSQTKNIPTIPVDVATNFWNRTSRFESRSNTHRGLPGEDSRRSLDITSFQEPRSDSSLHTHSTRQQSPPRLSRRHTMYPPSAPRRTPSTMYDDVGQSTKSADHSRPYHYQDNHDVVSTRGIVYSVPTANNSITSRSSATYASREFPRSQSMVDIENTSSKPALQSAFMGPENVVESGHRLSLPKSLTPHSRLGKDSGYINYSRRQSPAGDGVEGVRANSLTSIHSHGNNPSKAEFNQSSTPRLQSSSIDMREEPGQPDWTKFSAHWRGRRKSIAQNLRPARKSSFTQTEPATSVPVARHSARVHTTLQQDKSSSLVISRVMGPAHCSTQSLVSPSESKYQVPVSTTLNMKALSGNLAHGPTLEPDRYGGGLKYGYESEYRLGDSVGTSCVDSRASGKSGAHIPQGLDLSGIPVMAVRR</sequence>
<feature type="compositionally biased region" description="Polar residues" evidence="1">
    <location>
        <begin position="656"/>
        <end position="666"/>
    </location>
</feature>
<protein>
    <submittedName>
        <fullName evidence="2">Uncharacterized protein</fullName>
    </submittedName>
</protein>
<feature type="region of interest" description="Disordered" evidence="1">
    <location>
        <begin position="573"/>
        <end position="606"/>
    </location>
</feature>
<evidence type="ECO:0000313" key="3">
    <source>
        <dbReference type="Proteomes" id="UP000799429"/>
    </source>
</evidence>
<feature type="compositionally biased region" description="Polar residues" evidence="1">
    <location>
        <begin position="19"/>
        <end position="31"/>
    </location>
</feature>
<dbReference type="OrthoDB" id="5341904at2759"/>
<dbReference type="Proteomes" id="UP000799429">
    <property type="component" value="Unassembled WGS sequence"/>
</dbReference>
<dbReference type="EMBL" id="MU006089">
    <property type="protein sequence ID" value="KAF2842983.1"/>
    <property type="molecule type" value="Genomic_DNA"/>
</dbReference>
<feature type="compositionally biased region" description="Basic and acidic residues" evidence="1">
    <location>
        <begin position="697"/>
        <end position="706"/>
    </location>
</feature>
<feature type="compositionally biased region" description="Low complexity" evidence="1">
    <location>
        <begin position="223"/>
        <end position="235"/>
    </location>
</feature>
<feature type="compositionally biased region" description="Basic and acidic residues" evidence="1">
    <location>
        <begin position="622"/>
        <end position="641"/>
    </location>
</feature>
<name>A0A9P4VTC7_9PEZI</name>
<feature type="region of interest" description="Disordered" evidence="1">
    <location>
        <begin position="221"/>
        <end position="243"/>
    </location>
</feature>
<proteinExistence type="predicted"/>
<organism evidence="2 3">
    <name type="scientific">Patellaria atrata CBS 101060</name>
    <dbReference type="NCBI Taxonomy" id="1346257"/>
    <lineage>
        <taxon>Eukaryota</taxon>
        <taxon>Fungi</taxon>
        <taxon>Dikarya</taxon>
        <taxon>Ascomycota</taxon>
        <taxon>Pezizomycotina</taxon>
        <taxon>Dothideomycetes</taxon>
        <taxon>Dothideomycetes incertae sedis</taxon>
        <taxon>Patellariales</taxon>
        <taxon>Patellariaceae</taxon>
        <taxon>Patellaria</taxon>
    </lineage>
</organism>
<dbReference type="AlphaFoldDB" id="A0A9P4VTC7"/>
<feature type="region of interest" description="Disordered" evidence="1">
    <location>
        <begin position="778"/>
        <end position="858"/>
    </location>
</feature>
<comment type="caution">
    <text evidence="2">The sequence shown here is derived from an EMBL/GenBank/DDBJ whole genome shotgun (WGS) entry which is preliminary data.</text>
</comment>
<feature type="compositionally biased region" description="Polar residues" evidence="1">
    <location>
        <begin position="815"/>
        <end position="845"/>
    </location>
</feature>
<keyword evidence="3" id="KW-1185">Reference proteome</keyword>